<protein>
    <submittedName>
        <fullName evidence="2">PTS sugar transporter subunit IIA</fullName>
    </submittedName>
</protein>
<dbReference type="Proteomes" id="UP001454086">
    <property type="component" value="Unassembled WGS sequence"/>
</dbReference>
<comment type="caution">
    <text evidence="2">The sequence shown here is derived from an EMBL/GenBank/DDBJ whole genome shotgun (WGS) entry which is preliminary data.</text>
</comment>
<keyword evidence="2" id="KW-0813">Transport</keyword>
<gene>
    <name evidence="2" type="ORF">WMQ36_08870</name>
</gene>
<dbReference type="PANTHER" id="PTHR47738">
    <property type="entry name" value="PTS SYSTEM FRUCTOSE-LIKE EIIA COMPONENT-RELATED"/>
    <property type="match status" value="1"/>
</dbReference>
<dbReference type="Pfam" id="PF00359">
    <property type="entry name" value="PTS_EIIA_2"/>
    <property type="match status" value="1"/>
</dbReference>
<dbReference type="InterPro" id="IPR051541">
    <property type="entry name" value="PTS_SugarTrans_NitroReg"/>
</dbReference>
<dbReference type="CDD" id="cd00211">
    <property type="entry name" value="PTS_IIA_fru"/>
    <property type="match status" value="1"/>
</dbReference>
<dbReference type="InterPro" id="IPR016152">
    <property type="entry name" value="PTrfase/Anion_transptr"/>
</dbReference>
<organism evidence="2 3">
    <name type="scientific">Enterocloster hominis</name>
    <name type="common">ex Hitch et al. 2024</name>
    <dbReference type="NCBI Taxonomy" id="1917870"/>
    <lineage>
        <taxon>Bacteria</taxon>
        <taxon>Bacillati</taxon>
        <taxon>Bacillota</taxon>
        <taxon>Clostridia</taxon>
        <taxon>Lachnospirales</taxon>
        <taxon>Lachnospiraceae</taxon>
        <taxon>Enterocloster</taxon>
    </lineage>
</organism>
<evidence type="ECO:0000259" key="1">
    <source>
        <dbReference type="PROSITE" id="PS51094"/>
    </source>
</evidence>
<dbReference type="PANTHER" id="PTHR47738:SF3">
    <property type="entry name" value="PHOSPHOTRANSFERASE SYSTEM MANNITOL_FRUCTOSE-SPECIFIC IIA DOMAIN CONTAINING PROTEIN"/>
    <property type="match status" value="1"/>
</dbReference>
<keyword evidence="3" id="KW-1185">Reference proteome</keyword>
<dbReference type="Gene3D" id="3.40.930.10">
    <property type="entry name" value="Mannitol-specific EII, Chain A"/>
    <property type="match status" value="1"/>
</dbReference>
<dbReference type="RefSeq" id="WP_008716073.1">
    <property type="nucleotide sequence ID" value="NZ_JAJFDX010000016.1"/>
</dbReference>
<name>A0ABV1D3V7_9FIRM</name>
<proteinExistence type="predicted"/>
<reference evidence="2 3" key="1">
    <citation type="submission" date="2024-03" db="EMBL/GenBank/DDBJ databases">
        <title>Human intestinal bacterial collection.</title>
        <authorList>
            <person name="Pauvert C."/>
            <person name="Hitch T.C.A."/>
            <person name="Clavel T."/>
        </authorList>
    </citation>
    <scope>NUCLEOTIDE SEQUENCE [LARGE SCALE GENOMIC DNA]</scope>
    <source>
        <strain evidence="2 3">CLA-SR-H021</strain>
    </source>
</reference>
<dbReference type="InterPro" id="IPR002178">
    <property type="entry name" value="PTS_EIIA_type-2_dom"/>
</dbReference>
<feature type="domain" description="PTS EIIA type-2" evidence="1">
    <location>
        <begin position="1"/>
        <end position="146"/>
    </location>
</feature>
<dbReference type="EMBL" id="JBBMFM010000024">
    <property type="protein sequence ID" value="MEQ2425083.1"/>
    <property type="molecule type" value="Genomic_DNA"/>
</dbReference>
<dbReference type="PROSITE" id="PS51094">
    <property type="entry name" value="PTS_EIIA_TYPE_2"/>
    <property type="match status" value="1"/>
</dbReference>
<keyword evidence="2" id="KW-0762">Sugar transport</keyword>
<evidence type="ECO:0000313" key="3">
    <source>
        <dbReference type="Proteomes" id="UP001454086"/>
    </source>
</evidence>
<accession>A0ABV1D3V7</accession>
<sequence length="146" mass="16519">MENIFVIDGTANSWEDAIRLCSDELIRKGAVKTTFREACLKREESFPTGLPTNPGVAIPHAGNEHVLKNAICLLRLDNPVLFQRLDAPDETVEVNLVFNLATSESDGHIEVLKKLMKFIHDGAELRRYMDATLEQLHDRILEHLNE</sequence>
<evidence type="ECO:0000313" key="2">
    <source>
        <dbReference type="EMBL" id="MEQ2425083.1"/>
    </source>
</evidence>
<dbReference type="SUPFAM" id="SSF55804">
    <property type="entry name" value="Phoshotransferase/anion transport protein"/>
    <property type="match status" value="1"/>
</dbReference>